<comment type="similarity">
    <text evidence="4">Belongs to the peptidase S1C family.</text>
</comment>
<keyword evidence="11" id="KW-0378">Hydrolase</keyword>
<keyword evidence="9" id="KW-0677">Repeat</keyword>
<evidence type="ECO:0000256" key="14">
    <source>
        <dbReference type="ARBA" id="ARBA00032850"/>
    </source>
</evidence>
<evidence type="ECO:0000256" key="16">
    <source>
        <dbReference type="PIRSR" id="PIRSR611782-2"/>
    </source>
</evidence>
<dbReference type="Pfam" id="PF13180">
    <property type="entry name" value="PDZ_2"/>
    <property type="match status" value="2"/>
</dbReference>
<keyword evidence="7" id="KW-0645">Protease</keyword>
<feature type="domain" description="PDZ" evidence="18">
    <location>
        <begin position="266"/>
        <end position="317"/>
    </location>
</feature>
<feature type="binding site" evidence="16">
    <location>
        <position position="107"/>
    </location>
    <ligand>
        <name>substrate</name>
    </ligand>
</feature>
<comment type="caution">
    <text evidence="19">The sequence shown here is derived from an EMBL/GenBank/DDBJ whole genome shotgun (WGS) entry which is preliminary data.</text>
</comment>
<feature type="active site" description="Charge relay system" evidence="15">
    <location>
        <position position="210"/>
    </location>
</feature>
<reference evidence="19" key="1">
    <citation type="journal article" date="2020" name="mSystems">
        <title>Genome- and Community-Level Interaction Insights into Carbon Utilization and Element Cycling Functions of Hydrothermarchaeota in Hydrothermal Sediment.</title>
        <authorList>
            <person name="Zhou Z."/>
            <person name="Liu Y."/>
            <person name="Xu W."/>
            <person name="Pan J."/>
            <person name="Luo Z.H."/>
            <person name="Li M."/>
        </authorList>
    </citation>
    <scope>NUCLEOTIDE SEQUENCE [LARGE SCALE GENOMIC DNA]</scope>
    <source>
        <strain evidence="19">HyVt-493</strain>
    </source>
</reference>
<evidence type="ECO:0000256" key="10">
    <source>
        <dbReference type="ARBA" id="ARBA00022764"/>
    </source>
</evidence>
<evidence type="ECO:0000256" key="4">
    <source>
        <dbReference type="ARBA" id="ARBA00010541"/>
    </source>
</evidence>
<dbReference type="GO" id="GO:0004252">
    <property type="term" value="F:serine-type endopeptidase activity"/>
    <property type="evidence" value="ECO:0007669"/>
    <property type="project" value="InterPro"/>
</dbReference>
<evidence type="ECO:0000256" key="15">
    <source>
        <dbReference type="PIRSR" id="PIRSR611782-1"/>
    </source>
</evidence>
<keyword evidence="13" id="KW-0346">Stress response</keyword>
<dbReference type="InterPro" id="IPR001478">
    <property type="entry name" value="PDZ"/>
</dbReference>
<dbReference type="SUPFAM" id="SSF50494">
    <property type="entry name" value="Trypsin-like serine proteases"/>
    <property type="match status" value="1"/>
</dbReference>
<evidence type="ECO:0000256" key="13">
    <source>
        <dbReference type="ARBA" id="ARBA00023016"/>
    </source>
</evidence>
<dbReference type="InterPro" id="IPR036034">
    <property type="entry name" value="PDZ_sf"/>
</dbReference>
<comment type="subcellular location">
    <subcellularLocation>
        <location evidence="3">Periplasm</location>
    </subcellularLocation>
</comment>
<evidence type="ECO:0000256" key="9">
    <source>
        <dbReference type="ARBA" id="ARBA00022737"/>
    </source>
</evidence>
<dbReference type="InterPro" id="IPR001940">
    <property type="entry name" value="Peptidase_S1C"/>
</dbReference>
<feature type="binding site" evidence="16">
    <location>
        <position position="137"/>
    </location>
    <ligand>
        <name>substrate</name>
    </ligand>
</feature>
<dbReference type="PRINTS" id="PR00834">
    <property type="entry name" value="PROTEASES2C"/>
</dbReference>
<feature type="signal peptide" evidence="17">
    <location>
        <begin position="1"/>
        <end position="24"/>
    </location>
</feature>
<evidence type="ECO:0000256" key="8">
    <source>
        <dbReference type="ARBA" id="ARBA00022729"/>
    </source>
</evidence>
<comment type="function">
    <text evidence="2">Might be efficient in the degradation of transiently denatured and unfolded proteins which accumulate in the periplasm following stress conditions.</text>
</comment>
<evidence type="ECO:0000256" key="7">
    <source>
        <dbReference type="ARBA" id="ARBA00022670"/>
    </source>
</evidence>
<organism evidence="19">
    <name type="scientific">Leucothrix mucor</name>
    <dbReference type="NCBI Taxonomy" id="45248"/>
    <lineage>
        <taxon>Bacteria</taxon>
        <taxon>Pseudomonadati</taxon>
        <taxon>Pseudomonadota</taxon>
        <taxon>Gammaproteobacteria</taxon>
        <taxon>Thiotrichales</taxon>
        <taxon>Thiotrichaceae</taxon>
        <taxon>Leucothrix</taxon>
    </lineage>
</organism>
<dbReference type="FunFam" id="2.40.10.120:FF:000007">
    <property type="entry name" value="Periplasmic serine endoprotease DegP-like"/>
    <property type="match status" value="1"/>
</dbReference>
<keyword evidence="10" id="KW-0574">Periplasm</keyword>
<dbReference type="CDD" id="cd10839">
    <property type="entry name" value="cpPDZ1_DegP-like"/>
    <property type="match status" value="1"/>
</dbReference>
<dbReference type="PANTHER" id="PTHR22939">
    <property type="entry name" value="SERINE PROTEASE FAMILY S1C HTRA-RELATED"/>
    <property type="match status" value="1"/>
</dbReference>
<accession>A0A7V2T0H0</accession>
<feature type="binding site" evidence="16">
    <location>
        <begin position="208"/>
        <end position="210"/>
    </location>
    <ligand>
        <name>substrate</name>
    </ligand>
</feature>
<evidence type="ECO:0000259" key="18">
    <source>
        <dbReference type="PROSITE" id="PS50106"/>
    </source>
</evidence>
<evidence type="ECO:0000256" key="6">
    <source>
        <dbReference type="ARBA" id="ARBA00013958"/>
    </source>
</evidence>
<dbReference type="GO" id="GO:0006508">
    <property type="term" value="P:proteolysis"/>
    <property type="evidence" value="ECO:0007669"/>
    <property type="project" value="UniProtKB-KW"/>
</dbReference>
<evidence type="ECO:0000256" key="2">
    <source>
        <dbReference type="ARBA" id="ARBA00002610"/>
    </source>
</evidence>
<evidence type="ECO:0000313" key="19">
    <source>
        <dbReference type="EMBL" id="HFC92410.1"/>
    </source>
</evidence>
<dbReference type="Gene3D" id="2.30.42.10">
    <property type="match status" value="1"/>
</dbReference>
<dbReference type="EC" id="3.4.21.107" evidence="5"/>
<dbReference type="InterPro" id="IPR009003">
    <property type="entry name" value="Peptidase_S1_PA"/>
</dbReference>
<comment type="catalytic activity">
    <reaction evidence="1">
        <text>Acts on substrates that are at least partially unfolded. The cleavage site P1 residue is normally between a pair of hydrophobic residues, such as Val-|-Val.</text>
        <dbReference type="EC" id="3.4.21.107"/>
    </reaction>
</comment>
<feature type="active site" description="Charge relay system" evidence="15">
    <location>
        <position position="107"/>
    </location>
</feature>
<dbReference type="NCBIfam" id="TIGR02037">
    <property type="entry name" value="degP_htrA_DO"/>
    <property type="match status" value="1"/>
</dbReference>
<feature type="active site" description="Charge relay system" evidence="15">
    <location>
        <position position="137"/>
    </location>
</feature>
<evidence type="ECO:0000256" key="5">
    <source>
        <dbReference type="ARBA" id="ARBA00013035"/>
    </source>
</evidence>
<feature type="binding site" evidence="16">
    <location>
        <position position="47"/>
    </location>
    <ligand>
        <name>substrate</name>
    </ligand>
</feature>
<keyword evidence="12" id="KW-0720">Serine protease</keyword>
<gene>
    <name evidence="19" type="ORF">ENJ51_06320</name>
</gene>
<dbReference type="PROSITE" id="PS50106">
    <property type="entry name" value="PDZ"/>
    <property type="match status" value="1"/>
</dbReference>
<dbReference type="SUPFAM" id="SSF50156">
    <property type="entry name" value="PDZ domain-like"/>
    <property type="match status" value="2"/>
</dbReference>
<feature type="chain" id="PRO_5039314346" description="Probable periplasmic serine endoprotease DegP-like" evidence="17">
    <location>
        <begin position="25"/>
        <end position="474"/>
    </location>
</feature>
<proteinExistence type="inferred from homology"/>
<dbReference type="AlphaFoldDB" id="A0A7V2T0H0"/>
<evidence type="ECO:0000256" key="1">
    <source>
        <dbReference type="ARBA" id="ARBA00001772"/>
    </source>
</evidence>
<keyword evidence="8 17" id="KW-0732">Signal</keyword>
<evidence type="ECO:0000256" key="17">
    <source>
        <dbReference type="SAM" id="SignalP"/>
    </source>
</evidence>
<evidence type="ECO:0000256" key="11">
    <source>
        <dbReference type="ARBA" id="ARBA00022801"/>
    </source>
</evidence>
<dbReference type="Proteomes" id="UP000885750">
    <property type="component" value="Unassembled WGS sequence"/>
</dbReference>
<dbReference type="PANTHER" id="PTHR22939:SF130">
    <property type="entry name" value="PERIPLASMIC SERINE ENDOPROTEASE DEGP-LIKE-RELATED"/>
    <property type="match status" value="1"/>
</dbReference>
<dbReference type="GO" id="GO:0042597">
    <property type="term" value="C:periplasmic space"/>
    <property type="evidence" value="ECO:0007669"/>
    <property type="project" value="UniProtKB-SubCell"/>
</dbReference>
<dbReference type="InterPro" id="IPR011782">
    <property type="entry name" value="Pept_S1C_Do"/>
</dbReference>
<dbReference type="Gene3D" id="2.30.42.60">
    <property type="match status" value="1"/>
</dbReference>
<dbReference type="SMART" id="SM00228">
    <property type="entry name" value="PDZ"/>
    <property type="match status" value="2"/>
</dbReference>
<name>A0A7V2T0H0_LEUMU</name>
<dbReference type="Gene3D" id="2.40.10.120">
    <property type="match status" value="1"/>
</dbReference>
<sequence>MSKPIIAKFLATSALWLLTMMSNAAELPNFTKLVKAYSAAVVNVSIERDDSQKPLKPYSNSGDGNSNEMLDDLMKQFREDDSDEDESSSIGSGFIISHDGYVLTNHHVVDGADKIIVKLSDRRELSAKLIGSDKRSDIALLKIEGSKFPVLRIGSSKQLEVGEWVIAIGSPFGFDHSVTAGIVSAKGRSLPEENYVPFIQTDVAINPGNSGGPLFNMQGEVVGINSQIYSQSGGFMGLSFAIPVDVIKDVVAQLKATGHVRRGWLGVYIQEVTVGLARSFGLSEPSGALVAEVIKKGPAVSILKQGDIILEFNHKKVDIASDLPIAVGGTPIDKEVDVKIRRGGSTKIVKLKLGELPAEATAKKKKKPKIKAKADTVMGMMLDNLTKRNRKELQITEGVLVLSVGSGAARKAGMQVGDIIRIFNNKPIANVKHLKSLVNSLPNGTPIAALVLRDGTAQFVAFIIEHDEKPKIKK</sequence>
<protein>
    <recommendedName>
        <fullName evidence="6">Probable periplasmic serine endoprotease DegP-like</fullName>
        <ecNumber evidence="5">3.4.21.107</ecNumber>
    </recommendedName>
    <alternativeName>
        <fullName evidence="14">Protease Do</fullName>
    </alternativeName>
</protein>
<dbReference type="Pfam" id="PF13365">
    <property type="entry name" value="Trypsin_2"/>
    <property type="match status" value="1"/>
</dbReference>
<evidence type="ECO:0000256" key="3">
    <source>
        <dbReference type="ARBA" id="ARBA00004418"/>
    </source>
</evidence>
<evidence type="ECO:0000256" key="12">
    <source>
        <dbReference type="ARBA" id="ARBA00022825"/>
    </source>
</evidence>
<dbReference type="EMBL" id="DRMS01000236">
    <property type="protein sequence ID" value="HFC92410.1"/>
    <property type="molecule type" value="Genomic_DNA"/>
</dbReference>